<comment type="caution">
    <text evidence="7">The sequence shown here is derived from an EMBL/GenBank/DDBJ whole genome shotgun (WGS) entry which is preliminary data.</text>
</comment>
<dbReference type="EMBL" id="JBHDIY010000002">
    <property type="protein sequence ID" value="MFL4470399.1"/>
    <property type="molecule type" value="Genomic_DNA"/>
</dbReference>
<evidence type="ECO:0000259" key="5">
    <source>
        <dbReference type="Pfam" id="PF01103"/>
    </source>
</evidence>
<reference evidence="7 8" key="1">
    <citation type="submission" date="2024-08" db="EMBL/GenBank/DDBJ databases">
        <title>Tateyamaria sp. nov., isolated from marine algae.</title>
        <authorList>
            <person name="Choi B.J."/>
            <person name="Kim J.M."/>
            <person name="Lee J.K."/>
            <person name="Choi D.G."/>
            <person name="Bayburt H."/>
            <person name="Baek J.H."/>
            <person name="Han D.M."/>
            <person name="Jeon C.O."/>
        </authorList>
    </citation>
    <scope>NUCLEOTIDE SEQUENCE [LARGE SCALE GENOMIC DNA]</scope>
    <source>
        <strain evidence="7 8">KMU-156</strain>
    </source>
</reference>
<evidence type="ECO:0000256" key="3">
    <source>
        <dbReference type="ARBA" id="ARBA00023136"/>
    </source>
</evidence>
<dbReference type="InterPro" id="IPR010827">
    <property type="entry name" value="BamA/TamA_POTRA"/>
</dbReference>
<feature type="signal peptide" evidence="4">
    <location>
        <begin position="1"/>
        <end position="24"/>
    </location>
</feature>
<sequence length="597" mass="63740">MIQKIRRVLAIAIAAACSASTAWAFEVTVQAPDSVADDLRTGSLTAALVDGDEAEGAPRPIDILSAAQADYARLIGVLYEQGYFAPSISILVDGREAAAIAPIAAPRAISSVVINVEPGAVFTFGTVSITPQAPTSEPVEGLATGETARVSTLRAGTSAQIDGWRQAGHAKAAIASQQITARHPEKTINAAVTLDPGPRLRFGRLIIKGESAVREKRIREIMGWPEGKVFDPDDITQVQNRLRRTGTFAAANLTEAAEPNPDGTLDVTATISDQLPRRYSFGAEYSTLDGFSVSALWLHRNIFGGAERLQIDGEIKGVGGDTGGVDYRLTALLSRPATFRTDFELNVLAEIEQRDDPNLFSRTVRLGVGGTYFAREDREYSYGIGLRRALTRDDLGERDYTIFTVPLSATFDRRDDPLNATSGYYAQIGLTPFLNIDGTDNGIVTTLDLRTYRQLGERVTLAFRGVLGSVAGPDINIAPADFLFFSGGSDSVRGQEFQSLGVEFSPGVTIGGRSYVGLSGEVRVKTGDNLSVVGFYDAGYIGSEAFFDGSGEWHTGYGAGIRYNTPIGPIRFDVALPGSGPGDNSGVEIYIGIGQAF</sequence>
<keyword evidence="2" id="KW-1134">Transmembrane beta strand</keyword>
<organism evidence="7 8">
    <name type="scientific">Tateyamaria armeniaca</name>
    <dbReference type="NCBI Taxonomy" id="2518930"/>
    <lineage>
        <taxon>Bacteria</taxon>
        <taxon>Pseudomonadati</taxon>
        <taxon>Pseudomonadota</taxon>
        <taxon>Alphaproteobacteria</taxon>
        <taxon>Rhodobacterales</taxon>
        <taxon>Roseobacteraceae</taxon>
        <taxon>Tateyamaria</taxon>
    </lineage>
</organism>
<dbReference type="Gene3D" id="3.10.20.310">
    <property type="entry name" value="membrane protein fhac"/>
    <property type="match status" value="1"/>
</dbReference>
<dbReference type="InterPro" id="IPR039910">
    <property type="entry name" value="D15-like"/>
</dbReference>
<name>A0ABW8UUH2_9RHOB</name>
<protein>
    <submittedName>
        <fullName evidence="7">Autotransporter assembly complex family protein</fullName>
    </submittedName>
</protein>
<dbReference type="Gene3D" id="2.40.160.50">
    <property type="entry name" value="membrane protein fhac: a member of the omp85/tpsb transporter family"/>
    <property type="match status" value="1"/>
</dbReference>
<keyword evidence="4" id="KW-0732">Signal</keyword>
<proteinExistence type="predicted"/>
<keyword evidence="2" id="KW-0812">Transmembrane</keyword>
<dbReference type="Proteomes" id="UP001627408">
    <property type="component" value="Unassembled WGS sequence"/>
</dbReference>
<dbReference type="Pfam" id="PF07244">
    <property type="entry name" value="POTRA"/>
    <property type="match status" value="1"/>
</dbReference>
<keyword evidence="3" id="KW-0472">Membrane</keyword>
<dbReference type="PANTHER" id="PTHR12815">
    <property type="entry name" value="SORTING AND ASSEMBLY MACHINERY SAMM50 PROTEIN FAMILY MEMBER"/>
    <property type="match status" value="1"/>
</dbReference>
<feature type="domain" description="POTRA" evidence="6">
    <location>
        <begin position="201"/>
        <end position="271"/>
    </location>
</feature>
<feature type="domain" description="Bacterial surface antigen (D15)" evidence="5">
    <location>
        <begin position="301"/>
        <end position="597"/>
    </location>
</feature>
<dbReference type="RefSeq" id="WP_407592256.1">
    <property type="nucleotide sequence ID" value="NZ_JBHDIY010000002.1"/>
</dbReference>
<evidence type="ECO:0000256" key="2">
    <source>
        <dbReference type="ARBA" id="ARBA00022452"/>
    </source>
</evidence>
<dbReference type="Pfam" id="PF01103">
    <property type="entry name" value="Omp85"/>
    <property type="match status" value="1"/>
</dbReference>
<evidence type="ECO:0000256" key="1">
    <source>
        <dbReference type="ARBA" id="ARBA00004370"/>
    </source>
</evidence>
<evidence type="ECO:0000313" key="8">
    <source>
        <dbReference type="Proteomes" id="UP001627408"/>
    </source>
</evidence>
<gene>
    <name evidence="7" type="ORF">ACERZ8_11125</name>
</gene>
<dbReference type="PANTHER" id="PTHR12815:SF42">
    <property type="entry name" value="BACTERIAL SURFACE ANTIGEN (D15) DOMAIN-CONTAINING PROTEIN"/>
    <property type="match status" value="1"/>
</dbReference>
<keyword evidence="8" id="KW-1185">Reference proteome</keyword>
<evidence type="ECO:0000256" key="4">
    <source>
        <dbReference type="SAM" id="SignalP"/>
    </source>
</evidence>
<feature type="chain" id="PRO_5045538431" evidence="4">
    <location>
        <begin position="25"/>
        <end position="597"/>
    </location>
</feature>
<accession>A0ABW8UUH2</accession>
<comment type="subcellular location">
    <subcellularLocation>
        <location evidence="1">Membrane</location>
    </subcellularLocation>
</comment>
<evidence type="ECO:0000313" key="7">
    <source>
        <dbReference type="EMBL" id="MFL4470399.1"/>
    </source>
</evidence>
<dbReference type="InterPro" id="IPR000184">
    <property type="entry name" value="Bac_surfAg_D15"/>
</dbReference>
<evidence type="ECO:0000259" key="6">
    <source>
        <dbReference type="Pfam" id="PF07244"/>
    </source>
</evidence>